<gene>
    <name evidence="1" type="ORF">OE699_08500</name>
</gene>
<dbReference type="RefSeq" id="WP_263847707.1">
    <property type="nucleotide sequence ID" value="NZ_JAOWKW010000006.1"/>
</dbReference>
<organism evidence="1 2">
    <name type="scientific">Sedimentimonas flavescens</name>
    <dbReference type="NCBI Taxonomy" id="2851012"/>
    <lineage>
        <taxon>Bacteria</taxon>
        <taxon>Pseudomonadati</taxon>
        <taxon>Pseudomonadota</taxon>
        <taxon>Alphaproteobacteria</taxon>
        <taxon>Rhodobacterales</taxon>
        <taxon>Rhodobacter group</taxon>
        <taxon>Sedimentimonas</taxon>
    </lineage>
</organism>
<evidence type="ECO:0000313" key="1">
    <source>
        <dbReference type="EMBL" id="MCV2878894.1"/>
    </source>
</evidence>
<evidence type="ECO:0008006" key="3">
    <source>
        <dbReference type="Google" id="ProtNLM"/>
    </source>
</evidence>
<keyword evidence="2" id="KW-1185">Reference proteome</keyword>
<reference evidence="1 2" key="1">
    <citation type="submission" date="2022-10" db="EMBL/GenBank/DDBJ databases">
        <title>Sinirhodobacter sp. nov., isolated from ocean surface sediments.</title>
        <authorList>
            <person name="He W."/>
            <person name="Wang L."/>
            <person name="Zhang D.-F."/>
        </authorList>
    </citation>
    <scope>NUCLEOTIDE SEQUENCE [LARGE SCALE GENOMIC DNA]</scope>
    <source>
        <strain evidence="1 2">WL0115</strain>
    </source>
</reference>
<dbReference type="EMBL" id="JAOWKW010000006">
    <property type="protein sequence ID" value="MCV2878894.1"/>
    <property type="molecule type" value="Genomic_DNA"/>
</dbReference>
<accession>A0ABT2ZYR6</accession>
<protein>
    <recommendedName>
        <fullName evidence="3">Capsular polysaccharide biosynthesis protein</fullName>
    </recommendedName>
</protein>
<evidence type="ECO:0000313" key="2">
    <source>
        <dbReference type="Proteomes" id="UP001526166"/>
    </source>
</evidence>
<comment type="caution">
    <text evidence="1">The sequence shown here is derived from an EMBL/GenBank/DDBJ whole genome shotgun (WGS) entry which is preliminary data.</text>
</comment>
<proteinExistence type="predicted"/>
<name>A0ABT2ZYR6_9RHOB</name>
<dbReference type="Proteomes" id="UP001526166">
    <property type="component" value="Unassembled WGS sequence"/>
</dbReference>
<sequence length="302" mass="34309">MSTAPLLWIYLDAPTLVRVRAGQHNFFARLIGAVEGAGWQVNLRESTLAERLAAPGREGYALYHMEEPTHDRALTCRRAYVGAFWRIERVAARWDWPVAKARFEPETVDPVEAARFAEQWRNRLYSSKNASSNAGFCFLPLQGRMLETRSFQAMSPVAMIKETLARTDLPVLATLHPRESYTAEEITALERLAARHPRLRVEKGGSDAALRNCSFVVTQNSSLAFEGYFHRKPAVLFAGIDFHHIAGSVPRDGIDVAFASLKRLPEFDRYLFWFLQKRALNAGRPEFEAALLDHLRKRGWPI</sequence>